<dbReference type="EMBL" id="MCFC01000030">
    <property type="protein sequence ID" value="ORY28617.1"/>
    <property type="molecule type" value="Genomic_DNA"/>
</dbReference>
<keyword evidence="5" id="KW-1185">Reference proteome</keyword>
<organism evidence="4 5">
    <name type="scientific">Naematelia encephala</name>
    <dbReference type="NCBI Taxonomy" id="71784"/>
    <lineage>
        <taxon>Eukaryota</taxon>
        <taxon>Fungi</taxon>
        <taxon>Dikarya</taxon>
        <taxon>Basidiomycota</taxon>
        <taxon>Agaricomycotina</taxon>
        <taxon>Tremellomycetes</taxon>
        <taxon>Tremellales</taxon>
        <taxon>Naemateliaceae</taxon>
        <taxon>Naematelia</taxon>
    </lineage>
</organism>
<dbReference type="GO" id="GO:0005743">
    <property type="term" value="C:mitochondrial inner membrane"/>
    <property type="evidence" value="ECO:0007669"/>
    <property type="project" value="UniProtKB-SubCell"/>
</dbReference>
<evidence type="ECO:0000313" key="5">
    <source>
        <dbReference type="Proteomes" id="UP000193986"/>
    </source>
</evidence>
<comment type="function">
    <text evidence="3">Required for mitochondrial cytochrome c oxidase (COX) assembly and respiration.</text>
</comment>
<dbReference type="InParanoid" id="A0A1Y2B299"/>
<evidence type="ECO:0000256" key="1">
    <source>
        <dbReference type="ARBA" id="ARBA00007347"/>
    </source>
</evidence>
<reference evidence="4 5" key="1">
    <citation type="submission" date="2016-07" db="EMBL/GenBank/DDBJ databases">
        <title>Pervasive Adenine N6-methylation of Active Genes in Fungi.</title>
        <authorList>
            <consortium name="DOE Joint Genome Institute"/>
            <person name="Mondo S.J."/>
            <person name="Dannebaum R.O."/>
            <person name="Kuo R.C."/>
            <person name="Labutti K."/>
            <person name="Haridas S."/>
            <person name="Kuo A."/>
            <person name="Salamov A."/>
            <person name="Ahrendt S.R."/>
            <person name="Lipzen A."/>
            <person name="Sullivan W."/>
            <person name="Andreopoulos W.B."/>
            <person name="Clum A."/>
            <person name="Lindquist E."/>
            <person name="Daum C."/>
            <person name="Ramamoorthy G.K."/>
            <person name="Gryganskyi A."/>
            <person name="Culley D."/>
            <person name="Magnuson J.K."/>
            <person name="James T.Y."/>
            <person name="O'Malley M.A."/>
            <person name="Stajich J.E."/>
            <person name="Spatafora J.W."/>
            <person name="Visel A."/>
            <person name="Grigoriev I.V."/>
        </authorList>
    </citation>
    <scope>NUCLEOTIDE SEQUENCE [LARGE SCALE GENOMIC DNA]</scope>
    <source>
        <strain evidence="4 5">68-887.2</strain>
    </source>
</reference>
<name>A0A1Y2B299_9TREE</name>
<keyword evidence="3" id="KW-0496">Mitochondrion</keyword>
<evidence type="ECO:0000256" key="3">
    <source>
        <dbReference type="RuleBase" id="RU364104"/>
    </source>
</evidence>
<keyword evidence="2" id="KW-1015">Disulfide bond</keyword>
<dbReference type="STRING" id="71784.A0A1Y2B299"/>
<keyword evidence="3" id="KW-0472">Membrane</keyword>
<accession>A0A1Y2B299</accession>
<dbReference type="Pfam" id="PF08583">
    <property type="entry name" value="Cmc1"/>
    <property type="match status" value="1"/>
</dbReference>
<protein>
    <recommendedName>
        <fullName evidence="3">COX assembly mitochondrial protein</fullName>
    </recommendedName>
</protein>
<dbReference type="InterPro" id="IPR013892">
    <property type="entry name" value="Cyt_c_biogenesis_Cmc1-like"/>
</dbReference>
<evidence type="ECO:0000256" key="2">
    <source>
        <dbReference type="ARBA" id="ARBA00023157"/>
    </source>
</evidence>
<comment type="similarity">
    <text evidence="1 3">Belongs to the CMC family.</text>
</comment>
<comment type="caution">
    <text evidence="4">The sequence shown here is derived from an EMBL/GenBank/DDBJ whole genome shotgun (WGS) entry which is preliminary data.</text>
</comment>
<sequence>MQALSRREETDLMDRMRKEALVKCEDVVREYVECTKSRTVTIGWACKDQLKAWTECMHRHVTQETIDAAKLDYLATRGDKEKEAIERLKKERVESYKRHAGIKE</sequence>
<dbReference type="Proteomes" id="UP000193986">
    <property type="component" value="Unassembled WGS sequence"/>
</dbReference>
<gene>
    <name evidence="4" type="ORF">BCR39DRAFT_534407</name>
</gene>
<dbReference type="AlphaFoldDB" id="A0A1Y2B299"/>
<evidence type="ECO:0000313" key="4">
    <source>
        <dbReference type="EMBL" id="ORY28617.1"/>
    </source>
</evidence>
<comment type="subcellular location">
    <subcellularLocation>
        <location evidence="3">Mitochondrion inner membrane</location>
    </subcellularLocation>
</comment>
<dbReference type="OrthoDB" id="6224010at2759"/>
<proteinExistence type="inferred from homology"/>
<keyword evidence="3" id="KW-0999">Mitochondrion inner membrane</keyword>
<keyword evidence="3" id="KW-0143">Chaperone</keyword>